<dbReference type="HOGENOM" id="CLU_034177_0_0_2"/>
<dbReference type="KEGG" id="pcl:Pcal_1858"/>
<feature type="domain" description="ATPase dynein-related AAA" evidence="1">
    <location>
        <begin position="171"/>
        <end position="330"/>
    </location>
</feature>
<organism evidence="2 3">
    <name type="scientific">Pyrobaculum calidifontis (strain DSM 21063 / JCM 11548 / VA1)</name>
    <dbReference type="NCBI Taxonomy" id="410359"/>
    <lineage>
        <taxon>Archaea</taxon>
        <taxon>Thermoproteota</taxon>
        <taxon>Thermoprotei</taxon>
        <taxon>Thermoproteales</taxon>
        <taxon>Thermoproteaceae</taxon>
        <taxon>Pyrobaculum</taxon>
    </lineage>
</organism>
<dbReference type="Pfam" id="PF07728">
    <property type="entry name" value="AAA_5"/>
    <property type="match status" value="1"/>
</dbReference>
<proteinExistence type="predicted"/>
<sequence length="524" mass="58986">MDCGRFFVEVTRDEAHVGRFLWSPVGERWRVMEAVRRGDCVIHYIATRSKSRRRGSFVGVSRVASEAKVVDREELLRRGVESEYLSEWGDYDQFYLVELEGFVEFPRPILLDEAKNFGVEVQQAYLYEVDVKVGRRLVEVGLRGGAPVQRRGFVDERVKRFVALALVAGKNLLFVGAPGVGKTRLALDSAKLFTGCEPVVEVGRDGLTYDDLVLHFVASGSGARPRLGSFAKAVVESWRSIREGRGPCQFVFDEINRANVDLALGRVFTALDLAHRDKVPVLELDEELARPLGVEPGVYYLPFSFRVFATMNVVDRAQLFKLSFALMRRFAYVYVAPPHEKYASEVRVEELRDDFDLDPYVEVALEELSIEPRGGDIPALIRIGLPTVGELREFARGLGVSRVLSWVVEVGEKLGVEVGPSLAVDMLKLAAVYMVFRDKAPRLFDNPGEFSQHDFLDLATASLAVPYLSMALPKIRQRYLLSQEVKELETLKNIYSKVGELFGEQSFTARLFRGLFDELPIDLG</sequence>
<dbReference type="SUPFAM" id="SSF52540">
    <property type="entry name" value="P-loop containing nucleoside triphosphate hydrolases"/>
    <property type="match status" value="1"/>
</dbReference>
<dbReference type="RefSeq" id="WP_011850533.1">
    <property type="nucleotide sequence ID" value="NC_009073.1"/>
</dbReference>
<accession>A3MXA8</accession>
<reference evidence="2" key="1">
    <citation type="submission" date="2007-02" db="EMBL/GenBank/DDBJ databases">
        <title>Complete sequence of Pyrobaculum calidifontis JCM 11548.</title>
        <authorList>
            <consortium name="US DOE Joint Genome Institute"/>
            <person name="Copeland A."/>
            <person name="Lucas S."/>
            <person name="Lapidus A."/>
            <person name="Barry K."/>
            <person name="Glavina del Rio T."/>
            <person name="Dalin E."/>
            <person name="Tice H."/>
            <person name="Pitluck S."/>
            <person name="Chain P."/>
            <person name="Malfatti S."/>
            <person name="Shin M."/>
            <person name="Vergez L."/>
            <person name="Schmutz J."/>
            <person name="Larimer F."/>
            <person name="Land M."/>
            <person name="Hauser L."/>
            <person name="Kyrpides N."/>
            <person name="Mikhailova N."/>
            <person name="Cozen A.E."/>
            <person name="Fitz-Gibbon S.T."/>
            <person name="House C.H."/>
            <person name="Saltikov C."/>
            <person name="Lowe T.M."/>
            <person name="Richardson P."/>
        </authorList>
    </citation>
    <scope>NUCLEOTIDE SEQUENCE [LARGE SCALE GENOMIC DNA]</scope>
    <source>
        <strain evidence="2">JCM 11548</strain>
    </source>
</reference>
<keyword evidence="3" id="KW-1185">Reference proteome</keyword>
<dbReference type="InterPro" id="IPR011704">
    <property type="entry name" value="ATPase_dyneun-rel_AAA"/>
</dbReference>
<name>A3MXA8_PYRCJ</name>
<evidence type="ECO:0000313" key="2">
    <source>
        <dbReference type="EMBL" id="ABO09275.1"/>
    </source>
</evidence>
<dbReference type="InterPro" id="IPR052934">
    <property type="entry name" value="Methyl-DNA_Rec/Restrict_Enz"/>
</dbReference>
<dbReference type="PANTHER" id="PTHR37291">
    <property type="entry name" value="5-METHYLCYTOSINE-SPECIFIC RESTRICTION ENZYME B"/>
    <property type="match status" value="1"/>
</dbReference>
<dbReference type="GO" id="GO:0005524">
    <property type="term" value="F:ATP binding"/>
    <property type="evidence" value="ECO:0007669"/>
    <property type="project" value="InterPro"/>
</dbReference>
<evidence type="ECO:0000259" key="1">
    <source>
        <dbReference type="Pfam" id="PF07728"/>
    </source>
</evidence>
<dbReference type="GeneID" id="4908587"/>
<dbReference type="InterPro" id="IPR027417">
    <property type="entry name" value="P-loop_NTPase"/>
</dbReference>
<gene>
    <name evidence="2" type="ordered locus">Pcal_1858</name>
</gene>
<dbReference type="Gene3D" id="3.40.50.300">
    <property type="entry name" value="P-loop containing nucleotide triphosphate hydrolases"/>
    <property type="match status" value="1"/>
</dbReference>
<dbReference type="REBASE" id="14843">
    <property type="entry name" value="PcaJCMMcrBP"/>
</dbReference>
<dbReference type="STRING" id="410359.Pcal_1858"/>
<dbReference type="AlphaFoldDB" id="A3MXA8"/>
<dbReference type="eggNOG" id="arCOG03779">
    <property type="taxonomic scope" value="Archaea"/>
</dbReference>
<protein>
    <submittedName>
        <fullName evidence="2">ATPase associated with various cellular activities, AAA_5</fullName>
    </submittedName>
</protein>
<dbReference type="Proteomes" id="UP000001431">
    <property type="component" value="Chromosome"/>
</dbReference>
<dbReference type="PANTHER" id="PTHR37291:SF1">
    <property type="entry name" value="TYPE IV METHYL-DIRECTED RESTRICTION ENZYME ECOKMCRB SUBUNIT"/>
    <property type="match status" value="1"/>
</dbReference>
<evidence type="ECO:0000313" key="3">
    <source>
        <dbReference type="Proteomes" id="UP000001431"/>
    </source>
</evidence>
<dbReference type="EMBL" id="CP000561">
    <property type="protein sequence ID" value="ABO09275.1"/>
    <property type="molecule type" value="Genomic_DNA"/>
</dbReference>
<dbReference type="GO" id="GO:0016887">
    <property type="term" value="F:ATP hydrolysis activity"/>
    <property type="evidence" value="ECO:0007669"/>
    <property type="project" value="InterPro"/>
</dbReference>